<comment type="caution">
    <text evidence="2">The sequence shown here is derived from an EMBL/GenBank/DDBJ whole genome shotgun (WGS) entry which is preliminary data.</text>
</comment>
<dbReference type="Gene3D" id="3.30.379.10">
    <property type="entry name" value="Chitobiase/beta-hexosaminidase domain 2-like"/>
    <property type="match status" value="1"/>
</dbReference>
<dbReference type="EMBL" id="QGQD01000060">
    <property type="protein sequence ID" value="TLD00083.1"/>
    <property type="molecule type" value="Genomic_DNA"/>
</dbReference>
<dbReference type="Gene3D" id="3.20.20.520">
    <property type="entry name" value="Glycosyl hydrolase family 115"/>
    <property type="match status" value="1"/>
</dbReference>
<dbReference type="GO" id="GO:0016787">
    <property type="term" value="F:hydrolase activity"/>
    <property type="evidence" value="ECO:0007669"/>
    <property type="project" value="UniProtKB-KW"/>
</dbReference>
<dbReference type="InterPro" id="IPR031924">
    <property type="entry name" value="GH115"/>
</dbReference>
<proteinExistence type="predicted"/>
<sequence>MFFNRNTKINCSKVDTAIYHAIDNLKRDIQDVFLPSDEQSGEVILTERHMEEEQFYLKEKEGNLVLQAGDTLGFVYGIYEISRRFLGVENFWFWNEQRLEPKPFINIAEGFAYASEPFRVKLRGWFINDEVLLQGWQIDRDKAKPWEMVFEALLRLGGNMVIPGTDKNSGIYCHLASQMGLYITHHHAEPLGAEMFARRYPNLNPSYDEYPELFQGLWKEAIENQRGQKVVWNLGFRGQGDCPFWEHDSRYVTEAERGALISSLIRLQYDLVRAEDPKALCCTNLYGETMELYQKGFMSMPTDVIKIWADNGYGKMVSRRQNNHNPRIMALPDNPGKLTGCHGIYYHASFYDLQAANHMTMFVNSMEFVKKELQQALDRGVDDYWIINCSNVKPHTYVLDFLAAMWKDGKTEAADHRHEYVKKYYCQSAENLEIEERIREYAEYALPYGDQEDEHAGEQFANYTTRMLVSQWMKNTGNPVDELRWAVKADSLQQQMNWYERLCKKARISYGEYLEKCQVTRMKLSGHARTFFEHSILLQAEIYFYCYEGGVNVCQAFSESEKGNYAKAFYLTGKARDSYRMANDSMRITESGKWNGFYANDCLTDMKQTAWVLDMLMSHLRNLGDGPHFYQWQREFLYPESDRRVCLVTNMENHMQNEEIYGLMQEKWG</sequence>
<evidence type="ECO:0008006" key="4">
    <source>
        <dbReference type="Google" id="ProtNLM"/>
    </source>
</evidence>
<dbReference type="STRING" id="180332.GCA_000797495_01878"/>
<organism evidence="2 3">
    <name type="scientific">Robinsoniella peoriensis</name>
    <dbReference type="NCBI Taxonomy" id="180332"/>
    <lineage>
        <taxon>Bacteria</taxon>
        <taxon>Bacillati</taxon>
        <taxon>Bacillota</taxon>
        <taxon>Clostridia</taxon>
        <taxon>Lachnospirales</taxon>
        <taxon>Lachnospiraceae</taxon>
        <taxon>Robinsoniella</taxon>
    </lineage>
</organism>
<gene>
    <name evidence="2" type="ORF">DSM106044_03173</name>
</gene>
<evidence type="ECO:0000313" key="3">
    <source>
        <dbReference type="Proteomes" id="UP000306509"/>
    </source>
</evidence>
<dbReference type="RefSeq" id="WP_044296467.1">
    <property type="nucleotide sequence ID" value="NZ_JTGN01000010.1"/>
</dbReference>
<evidence type="ECO:0000256" key="1">
    <source>
        <dbReference type="ARBA" id="ARBA00022801"/>
    </source>
</evidence>
<protein>
    <recommendedName>
        <fullName evidence="4">Glycosyl hydrolase family 115</fullName>
    </recommendedName>
</protein>
<dbReference type="PANTHER" id="PTHR37842:SF2">
    <property type="entry name" value="GYLCOSYL HYDROLASE 115 C-TERMINAL DOMAIN-CONTAINING PROTEIN"/>
    <property type="match status" value="1"/>
</dbReference>
<dbReference type="Pfam" id="PF15979">
    <property type="entry name" value="Glyco_hydro_115"/>
    <property type="match status" value="1"/>
</dbReference>
<dbReference type="PANTHER" id="PTHR37842">
    <property type="match status" value="1"/>
</dbReference>
<name>A0A4U8Q7I4_9FIRM</name>
<dbReference type="AlphaFoldDB" id="A0A4U8Q7I4"/>
<dbReference type="GO" id="GO:0005975">
    <property type="term" value="P:carbohydrate metabolic process"/>
    <property type="evidence" value="ECO:0007669"/>
    <property type="project" value="UniProtKB-ARBA"/>
</dbReference>
<keyword evidence="1" id="KW-0378">Hydrolase</keyword>
<reference evidence="2 3" key="1">
    <citation type="journal article" date="2019" name="Anaerobe">
        <title>Detection of Robinsoniella peoriensis in multiple bone samples of a trauma patient.</title>
        <authorList>
            <person name="Schrottner P."/>
            <person name="Hartwich K."/>
            <person name="Bunk B."/>
            <person name="Schober I."/>
            <person name="Helbig S."/>
            <person name="Rudolph W.W."/>
            <person name="Gunzer F."/>
        </authorList>
    </citation>
    <scope>NUCLEOTIDE SEQUENCE [LARGE SCALE GENOMIC DNA]</scope>
    <source>
        <strain evidence="2 3">DSM 106044</strain>
    </source>
</reference>
<evidence type="ECO:0000313" key="2">
    <source>
        <dbReference type="EMBL" id="TLD00083.1"/>
    </source>
</evidence>
<dbReference type="Proteomes" id="UP000306509">
    <property type="component" value="Unassembled WGS sequence"/>
</dbReference>
<dbReference type="InterPro" id="IPR042301">
    <property type="entry name" value="GH115_sf"/>
</dbReference>
<dbReference type="InterPro" id="IPR029018">
    <property type="entry name" value="Hex-like_dom2"/>
</dbReference>
<keyword evidence="3" id="KW-1185">Reference proteome</keyword>
<accession>A0A4U8Q7I4</accession>